<proteinExistence type="predicted"/>
<gene>
    <name evidence="1" type="ORF">F2Q70_00017925</name>
</gene>
<dbReference type="EMBL" id="QGKY02001250">
    <property type="protein sequence ID" value="KAF2562568.1"/>
    <property type="molecule type" value="Genomic_DNA"/>
</dbReference>
<sequence>MTILPLPTCHLRPDQSSSGHGVFELSYTLWVLQEDPLTSGESLIHQSFGLLPLYDMKLLAVDIAIASDPEQELFLIGDEKRVAKSVVGLIPELIEAMAATKEFDNLVNVSSHLQ</sequence>
<dbReference type="PANTHER" id="PTHR36354:SF2">
    <property type="entry name" value="IMPORT INNER MEMBRANE TRANSLOCASE SUBUNIT"/>
    <property type="match status" value="1"/>
</dbReference>
<reference evidence="1" key="1">
    <citation type="submission" date="2019-12" db="EMBL/GenBank/DDBJ databases">
        <title>Genome sequencing and annotation of Brassica cretica.</title>
        <authorList>
            <person name="Studholme D.J."/>
            <person name="Sarris P.F."/>
        </authorList>
    </citation>
    <scope>NUCLEOTIDE SEQUENCE</scope>
    <source>
        <strain evidence="1">PFS-102/07</strain>
        <tissue evidence="1">Leaf</tissue>
    </source>
</reference>
<dbReference type="PANTHER" id="PTHR36354">
    <property type="entry name" value="IMPORT INNER MEMBRANE TRANSLOCASE SUBUNIT"/>
    <property type="match status" value="1"/>
</dbReference>
<organism evidence="1">
    <name type="scientific">Brassica cretica</name>
    <name type="common">Mustard</name>
    <dbReference type="NCBI Taxonomy" id="69181"/>
    <lineage>
        <taxon>Eukaryota</taxon>
        <taxon>Viridiplantae</taxon>
        <taxon>Streptophyta</taxon>
        <taxon>Embryophyta</taxon>
        <taxon>Tracheophyta</taxon>
        <taxon>Spermatophyta</taxon>
        <taxon>Magnoliopsida</taxon>
        <taxon>eudicotyledons</taxon>
        <taxon>Gunneridae</taxon>
        <taxon>Pentapetalae</taxon>
        <taxon>rosids</taxon>
        <taxon>malvids</taxon>
        <taxon>Brassicales</taxon>
        <taxon>Brassicaceae</taxon>
        <taxon>Brassiceae</taxon>
        <taxon>Brassica</taxon>
    </lineage>
</organism>
<name>A0A8S9I1M9_BRACR</name>
<dbReference type="AlphaFoldDB" id="A0A8S9I1M9"/>
<protein>
    <submittedName>
        <fullName evidence="1">Uncharacterized protein</fullName>
    </submittedName>
</protein>
<comment type="caution">
    <text evidence="1">The sequence shown here is derived from an EMBL/GenBank/DDBJ whole genome shotgun (WGS) entry which is preliminary data.</text>
</comment>
<evidence type="ECO:0000313" key="1">
    <source>
        <dbReference type="EMBL" id="KAF2562568.1"/>
    </source>
</evidence>
<accession>A0A8S9I1M9</accession>